<evidence type="ECO:0000313" key="2">
    <source>
        <dbReference type="Proteomes" id="UP000255234"/>
    </source>
</evidence>
<dbReference type="RefSeq" id="WP_181805652.1">
    <property type="nucleotide sequence ID" value="NZ_UGPP01000001.1"/>
</dbReference>
<name>A0A378NYZ2_9FIRM</name>
<dbReference type="EMBL" id="UGPP01000001">
    <property type="protein sequence ID" value="STY71218.1"/>
    <property type="molecule type" value="Genomic_DNA"/>
</dbReference>
<organism evidence="1 2">
    <name type="scientific">Megamonas hypermegale</name>
    <dbReference type="NCBI Taxonomy" id="158847"/>
    <lineage>
        <taxon>Bacteria</taxon>
        <taxon>Bacillati</taxon>
        <taxon>Bacillota</taxon>
        <taxon>Negativicutes</taxon>
        <taxon>Selenomonadales</taxon>
        <taxon>Selenomonadaceae</taxon>
        <taxon>Megamonas</taxon>
    </lineage>
</organism>
<gene>
    <name evidence="1" type="ORF">NCTC10571_01374</name>
</gene>
<proteinExistence type="predicted"/>
<dbReference type="Proteomes" id="UP000255234">
    <property type="component" value="Unassembled WGS sequence"/>
</dbReference>
<dbReference type="AlphaFoldDB" id="A0A378NYZ2"/>
<accession>A0A378NYZ2</accession>
<sequence>MKEYEDDLKLLEEVLQDCHIKYKDAKDSKINGKSIDEYAKTINRIIILGDNNERIR</sequence>
<reference evidence="1 2" key="1">
    <citation type="submission" date="2018-06" db="EMBL/GenBank/DDBJ databases">
        <authorList>
            <consortium name="Pathogen Informatics"/>
            <person name="Doyle S."/>
        </authorList>
    </citation>
    <scope>NUCLEOTIDE SEQUENCE [LARGE SCALE GENOMIC DNA]</scope>
    <source>
        <strain evidence="1 2">NCTC10571</strain>
    </source>
</reference>
<evidence type="ECO:0000313" key="1">
    <source>
        <dbReference type="EMBL" id="STY71218.1"/>
    </source>
</evidence>
<protein>
    <submittedName>
        <fullName evidence="1">Uncharacterized protein</fullName>
    </submittedName>
</protein>